<evidence type="ECO:0000256" key="1">
    <source>
        <dbReference type="ARBA" id="ARBA00023235"/>
    </source>
</evidence>
<sequence>MATIQQSFSWGGFAQHVEANKLIRAAAEIGLRGVELVPQEYWQRIKDHGLSIISVDGHRSIQEGLNRREHHARIEQEIYAKLALAEQWGIRNLIVFSGNRAGLDDETGAQITAEGLRRVAKAAEDAGVTLVMELLNSKVNHQDYQCDHVAWGVEVCRLVDSPAVRLLYDIYHMQIMEGDIIRTIRENHAYFAHYHTAGNPGRHEIDESQELYYPPIIHAIQETGYMGYIGHEFSPLGDPLASLKYAFDLCQI</sequence>
<dbReference type="InterPro" id="IPR050417">
    <property type="entry name" value="Sugar_Epim/Isomerase"/>
</dbReference>
<dbReference type="PIRSF" id="PIRSF006241">
    <property type="entry name" value="HyI"/>
    <property type="match status" value="1"/>
</dbReference>
<dbReference type="RefSeq" id="WP_201371216.1">
    <property type="nucleotide sequence ID" value="NZ_BNJG01000001.1"/>
</dbReference>
<dbReference type="GO" id="GO:0016853">
    <property type="term" value="F:isomerase activity"/>
    <property type="evidence" value="ECO:0007669"/>
    <property type="project" value="UniProtKB-KW"/>
</dbReference>
<dbReference type="Pfam" id="PF01261">
    <property type="entry name" value="AP_endonuc_2"/>
    <property type="match status" value="1"/>
</dbReference>
<dbReference type="Proteomes" id="UP000654345">
    <property type="component" value="Unassembled WGS sequence"/>
</dbReference>
<comment type="similarity">
    <text evidence="2">Belongs to the hyi family.</text>
</comment>
<dbReference type="InterPro" id="IPR036237">
    <property type="entry name" value="Xyl_isomerase-like_sf"/>
</dbReference>
<dbReference type="InterPro" id="IPR013022">
    <property type="entry name" value="Xyl_isomerase-like_TIM-brl"/>
</dbReference>
<evidence type="ECO:0000256" key="2">
    <source>
        <dbReference type="PIRNR" id="PIRNR006241"/>
    </source>
</evidence>
<dbReference type="PANTHER" id="PTHR43489">
    <property type="entry name" value="ISOMERASE"/>
    <property type="match status" value="1"/>
</dbReference>
<feature type="domain" description="Xylose isomerase-like TIM barrel" evidence="3">
    <location>
        <begin position="23"/>
        <end position="234"/>
    </location>
</feature>
<reference evidence="4 5" key="1">
    <citation type="journal article" date="2021" name="Int. J. Syst. Evol. Microbiol.">
        <title>Reticulibacter mediterranei gen. nov., sp. nov., within the new family Reticulibacteraceae fam. nov., and Ktedonospora formicarum gen. nov., sp. nov., Ktedonobacter robiniae sp. nov., Dictyobacter formicarum sp. nov. and Dictyobacter arantiisoli sp. nov., belonging to the class Ktedonobacteria.</title>
        <authorList>
            <person name="Yabe S."/>
            <person name="Zheng Y."/>
            <person name="Wang C.M."/>
            <person name="Sakai Y."/>
            <person name="Abe K."/>
            <person name="Yokota A."/>
            <person name="Donadio S."/>
            <person name="Cavaletti L."/>
            <person name="Monciardini P."/>
        </authorList>
    </citation>
    <scope>NUCLEOTIDE SEQUENCE [LARGE SCALE GENOMIC DNA]</scope>
    <source>
        <strain evidence="4 5">SOSP1-30</strain>
    </source>
</reference>
<dbReference type="SUPFAM" id="SSF51658">
    <property type="entry name" value="Xylose isomerase-like"/>
    <property type="match status" value="1"/>
</dbReference>
<comment type="caution">
    <text evidence="4">The sequence shown here is derived from an EMBL/GenBank/DDBJ whole genome shotgun (WGS) entry which is preliminary data.</text>
</comment>
<gene>
    <name evidence="4" type="ORF">KSB_29870</name>
</gene>
<dbReference type="EMBL" id="BNJG01000001">
    <property type="protein sequence ID" value="GHO54512.1"/>
    <property type="molecule type" value="Genomic_DNA"/>
</dbReference>
<dbReference type="InterPro" id="IPR026040">
    <property type="entry name" value="HyI-like"/>
</dbReference>
<protein>
    <submittedName>
        <fullName evidence="4">Hydroxypyruvate isomerase</fullName>
    </submittedName>
</protein>
<proteinExistence type="inferred from homology"/>
<keyword evidence="5" id="KW-1185">Reference proteome</keyword>
<dbReference type="Gene3D" id="3.20.20.150">
    <property type="entry name" value="Divalent-metal-dependent TIM barrel enzymes"/>
    <property type="match status" value="1"/>
</dbReference>
<name>A0ABQ3UPI2_9CHLR</name>
<organism evidence="4 5">
    <name type="scientific">Ktedonobacter robiniae</name>
    <dbReference type="NCBI Taxonomy" id="2778365"/>
    <lineage>
        <taxon>Bacteria</taxon>
        <taxon>Bacillati</taxon>
        <taxon>Chloroflexota</taxon>
        <taxon>Ktedonobacteria</taxon>
        <taxon>Ktedonobacterales</taxon>
        <taxon>Ktedonobacteraceae</taxon>
        <taxon>Ktedonobacter</taxon>
    </lineage>
</organism>
<evidence type="ECO:0000259" key="3">
    <source>
        <dbReference type="Pfam" id="PF01261"/>
    </source>
</evidence>
<accession>A0ABQ3UPI2</accession>
<keyword evidence="1 2" id="KW-0413">Isomerase</keyword>
<evidence type="ECO:0000313" key="4">
    <source>
        <dbReference type="EMBL" id="GHO54512.1"/>
    </source>
</evidence>
<dbReference type="PANTHER" id="PTHR43489:SF3">
    <property type="entry name" value="XYLOSE ISOMERASE DOMAIN PROTEIN TIM BARREL"/>
    <property type="match status" value="1"/>
</dbReference>
<evidence type="ECO:0000313" key="5">
    <source>
        <dbReference type="Proteomes" id="UP000654345"/>
    </source>
</evidence>